<dbReference type="AlphaFoldDB" id="A0A1F6CI59"/>
<dbReference type="Proteomes" id="UP000178815">
    <property type="component" value="Unassembled WGS sequence"/>
</dbReference>
<keyword evidence="1" id="KW-0812">Transmembrane</keyword>
<organism evidence="2 3">
    <name type="scientific">Candidatus Kaiserbacteria bacterium RIFCSPHIGHO2_01_FULL_53_31</name>
    <dbReference type="NCBI Taxonomy" id="1798481"/>
    <lineage>
        <taxon>Bacteria</taxon>
        <taxon>Candidatus Kaiseribacteriota</taxon>
    </lineage>
</organism>
<keyword evidence="1" id="KW-0472">Membrane</keyword>
<evidence type="ECO:0000313" key="3">
    <source>
        <dbReference type="Proteomes" id="UP000178815"/>
    </source>
</evidence>
<feature type="transmembrane region" description="Helical" evidence="1">
    <location>
        <begin position="57"/>
        <end position="76"/>
    </location>
</feature>
<name>A0A1F6CI59_9BACT</name>
<evidence type="ECO:0000313" key="2">
    <source>
        <dbReference type="EMBL" id="OGG48889.1"/>
    </source>
</evidence>
<feature type="transmembrane region" description="Helical" evidence="1">
    <location>
        <begin position="165"/>
        <end position="186"/>
    </location>
</feature>
<evidence type="ECO:0000256" key="1">
    <source>
        <dbReference type="SAM" id="Phobius"/>
    </source>
</evidence>
<dbReference type="EMBL" id="MFKU01000006">
    <property type="protein sequence ID" value="OGG48889.1"/>
    <property type="molecule type" value="Genomic_DNA"/>
</dbReference>
<proteinExistence type="predicted"/>
<protein>
    <submittedName>
        <fullName evidence="2">Uncharacterized protein</fullName>
    </submittedName>
</protein>
<keyword evidence="1" id="KW-1133">Transmembrane helix</keyword>
<feature type="transmembrane region" description="Helical" evidence="1">
    <location>
        <begin position="82"/>
        <end position="106"/>
    </location>
</feature>
<sequence>MALEQRKTTRWAARVGMWVAKAIQPVLDVLKSFLSVKESDGILVGGKKTANLLVRKIAYFFADYYLVGVSASIVSTMKYLGFSFSLTFVALWIFDVIVAGAFLILYERTGEDLSLGEDYRRAVDTIYTKSRLAGHAALLMFIAKATYWTGPEKVVTFFRKEIGSAYRVVIVLLILTAIQSLIWTPIYGLGYDLLAK</sequence>
<gene>
    <name evidence="2" type="ORF">A2678_02340</name>
</gene>
<accession>A0A1F6CI59</accession>
<comment type="caution">
    <text evidence="2">The sequence shown here is derived from an EMBL/GenBank/DDBJ whole genome shotgun (WGS) entry which is preliminary data.</text>
</comment>
<reference evidence="2 3" key="1">
    <citation type="journal article" date="2016" name="Nat. Commun.">
        <title>Thousands of microbial genomes shed light on interconnected biogeochemical processes in an aquifer system.</title>
        <authorList>
            <person name="Anantharaman K."/>
            <person name="Brown C.T."/>
            <person name="Hug L.A."/>
            <person name="Sharon I."/>
            <person name="Castelle C.J."/>
            <person name="Probst A.J."/>
            <person name="Thomas B.C."/>
            <person name="Singh A."/>
            <person name="Wilkins M.J."/>
            <person name="Karaoz U."/>
            <person name="Brodie E.L."/>
            <person name="Williams K.H."/>
            <person name="Hubbard S.S."/>
            <person name="Banfield J.F."/>
        </authorList>
    </citation>
    <scope>NUCLEOTIDE SEQUENCE [LARGE SCALE GENOMIC DNA]</scope>
</reference>
<dbReference type="STRING" id="1798481.A2678_02340"/>